<sequence>MMTRIDLYSFITIVTIVTLAVTSLSIWYWSGRRPSKDNY</sequence>
<accession>A0A1G6CBK5</accession>
<proteinExistence type="predicted"/>
<protein>
    <submittedName>
        <fullName evidence="2">Uncharacterized protein</fullName>
    </submittedName>
</protein>
<dbReference type="Proteomes" id="UP000182508">
    <property type="component" value="Unassembled WGS sequence"/>
</dbReference>
<name>A0A1G6CBK5_9STRE</name>
<evidence type="ECO:0000313" key="3">
    <source>
        <dbReference type="Proteomes" id="UP000182508"/>
    </source>
</evidence>
<gene>
    <name evidence="2" type="ORF">SAMN02910293_01505</name>
</gene>
<keyword evidence="1" id="KW-0472">Membrane</keyword>
<keyword evidence="1" id="KW-1133">Transmembrane helix</keyword>
<dbReference type="EMBL" id="FMXP01000020">
    <property type="protein sequence ID" value="SDB30265.1"/>
    <property type="molecule type" value="Genomic_DNA"/>
</dbReference>
<organism evidence="2 3">
    <name type="scientific">Streptococcus henryi</name>
    <dbReference type="NCBI Taxonomy" id="439219"/>
    <lineage>
        <taxon>Bacteria</taxon>
        <taxon>Bacillati</taxon>
        <taxon>Bacillota</taxon>
        <taxon>Bacilli</taxon>
        <taxon>Lactobacillales</taxon>
        <taxon>Streptococcaceae</taxon>
        <taxon>Streptococcus</taxon>
    </lineage>
</organism>
<evidence type="ECO:0000313" key="2">
    <source>
        <dbReference type="EMBL" id="SDB30265.1"/>
    </source>
</evidence>
<dbReference type="STRING" id="439219.SAMN02910293_01505"/>
<keyword evidence="3" id="KW-1185">Reference proteome</keyword>
<keyword evidence="1" id="KW-0812">Transmembrane</keyword>
<feature type="transmembrane region" description="Helical" evidence="1">
    <location>
        <begin position="7"/>
        <end position="29"/>
    </location>
</feature>
<reference evidence="2 3" key="1">
    <citation type="submission" date="2016-10" db="EMBL/GenBank/DDBJ databases">
        <authorList>
            <person name="de Groot N.N."/>
        </authorList>
    </citation>
    <scope>NUCLEOTIDE SEQUENCE [LARGE SCALE GENOMIC DNA]</scope>
    <source>
        <strain evidence="2 3">A-4</strain>
    </source>
</reference>
<dbReference type="AlphaFoldDB" id="A0A1G6CBK5"/>
<evidence type="ECO:0000256" key="1">
    <source>
        <dbReference type="SAM" id="Phobius"/>
    </source>
</evidence>